<evidence type="ECO:0000313" key="2">
    <source>
        <dbReference type="EMBL" id="TCJ01249.1"/>
    </source>
</evidence>
<dbReference type="PANTHER" id="PTHR30015">
    <property type="entry name" value="MRR RESTRICTION SYSTEM PROTEIN"/>
    <property type="match status" value="1"/>
</dbReference>
<dbReference type="InterPro" id="IPR011856">
    <property type="entry name" value="tRNA_endonuc-like_dom_sf"/>
</dbReference>
<keyword evidence="2" id="KW-0540">Nuclease</keyword>
<dbReference type="GO" id="GO:0009307">
    <property type="term" value="P:DNA restriction-modification system"/>
    <property type="evidence" value="ECO:0007669"/>
    <property type="project" value="InterPro"/>
</dbReference>
<dbReference type="InterPro" id="IPR007560">
    <property type="entry name" value="Restrct_endonuc_IV_Mrr"/>
</dbReference>
<keyword evidence="2" id="KW-0378">Hydrolase</keyword>
<protein>
    <submittedName>
        <fullName evidence="2">Restriction endonuclease</fullName>
    </submittedName>
</protein>
<evidence type="ECO:0000259" key="1">
    <source>
        <dbReference type="Pfam" id="PF04471"/>
    </source>
</evidence>
<dbReference type="EMBL" id="SJTH01000072">
    <property type="protein sequence ID" value="TCJ01249.1"/>
    <property type="molecule type" value="Genomic_DNA"/>
</dbReference>
<keyword evidence="3" id="KW-1185">Reference proteome</keyword>
<dbReference type="PANTHER" id="PTHR30015:SF7">
    <property type="entry name" value="TYPE IV METHYL-DIRECTED RESTRICTION ENZYME ECOKMRR"/>
    <property type="match status" value="1"/>
</dbReference>
<dbReference type="InterPro" id="IPR011335">
    <property type="entry name" value="Restrct_endonuc-II-like"/>
</dbReference>
<sequence>MNGHEFELFTADLFRKMGYTVKLTKQTGDQGIDVIAVKNRTSLGVQGKCYSNSVSNKAIQEVAAGIKY</sequence>
<reference evidence="2 3" key="1">
    <citation type="submission" date="2019-03" db="EMBL/GenBank/DDBJ databases">
        <authorList>
            <person name="Jensen L."/>
            <person name="Storgaard J."/>
            <person name="Sulaj E."/>
            <person name="Schramm A."/>
            <person name="Marshall I.P.G."/>
        </authorList>
    </citation>
    <scope>NUCLEOTIDE SEQUENCE [LARGE SCALE GENOMIC DNA]</scope>
    <source>
        <strain evidence="2 3">2017H2G3</strain>
    </source>
</reference>
<gene>
    <name evidence="2" type="ORF">E0Y62_25070</name>
</gene>
<keyword evidence="2" id="KW-0255">Endonuclease</keyword>
<dbReference type="Pfam" id="PF04471">
    <property type="entry name" value="Mrr_cat"/>
    <property type="match status" value="1"/>
</dbReference>
<feature type="domain" description="Restriction endonuclease type IV Mrr" evidence="1">
    <location>
        <begin position="1"/>
        <end position="66"/>
    </location>
</feature>
<dbReference type="GO" id="GO:0003677">
    <property type="term" value="F:DNA binding"/>
    <property type="evidence" value="ECO:0007669"/>
    <property type="project" value="InterPro"/>
</dbReference>
<accession>A0A4R1ANK1</accession>
<proteinExistence type="predicted"/>
<comment type="caution">
    <text evidence="2">The sequence shown here is derived from an EMBL/GenBank/DDBJ whole genome shotgun (WGS) entry which is preliminary data.</text>
</comment>
<evidence type="ECO:0000313" key="3">
    <source>
        <dbReference type="Proteomes" id="UP000293846"/>
    </source>
</evidence>
<dbReference type="GO" id="GO:0015666">
    <property type="term" value="F:restriction endodeoxyribonuclease activity"/>
    <property type="evidence" value="ECO:0007669"/>
    <property type="project" value="TreeGrafter"/>
</dbReference>
<organism evidence="2 3">
    <name type="scientific">Cytobacillus praedii</name>
    <dbReference type="NCBI Taxonomy" id="1742358"/>
    <lineage>
        <taxon>Bacteria</taxon>
        <taxon>Bacillati</taxon>
        <taxon>Bacillota</taxon>
        <taxon>Bacilli</taxon>
        <taxon>Bacillales</taxon>
        <taxon>Bacillaceae</taxon>
        <taxon>Cytobacillus</taxon>
    </lineage>
</organism>
<dbReference type="Proteomes" id="UP000293846">
    <property type="component" value="Unassembled WGS sequence"/>
</dbReference>
<dbReference type="OrthoDB" id="9797274at2"/>
<dbReference type="Gene3D" id="3.40.1350.10">
    <property type="match status" value="1"/>
</dbReference>
<dbReference type="AlphaFoldDB" id="A0A4R1ANK1"/>
<name>A0A4R1ANK1_9BACI</name>
<dbReference type="SUPFAM" id="SSF52980">
    <property type="entry name" value="Restriction endonuclease-like"/>
    <property type="match status" value="1"/>
</dbReference>
<dbReference type="RefSeq" id="WP_057763062.1">
    <property type="nucleotide sequence ID" value="NZ_LMBX01000006.1"/>
</dbReference>
<dbReference type="InterPro" id="IPR052906">
    <property type="entry name" value="Type_IV_Methyl-Rstrct_Enzyme"/>
</dbReference>